<dbReference type="EMBL" id="ML769574">
    <property type="protein sequence ID" value="KAE9393356.1"/>
    <property type="molecule type" value="Genomic_DNA"/>
</dbReference>
<reference evidence="1" key="1">
    <citation type="journal article" date="2019" name="Environ. Microbiol.">
        <title>Fungal ecological strategies reflected in gene transcription - a case study of two litter decomposers.</title>
        <authorList>
            <person name="Barbi F."/>
            <person name="Kohler A."/>
            <person name="Barry K."/>
            <person name="Baskaran P."/>
            <person name="Daum C."/>
            <person name="Fauchery L."/>
            <person name="Ihrmark K."/>
            <person name="Kuo A."/>
            <person name="LaButti K."/>
            <person name="Lipzen A."/>
            <person name="Morin E."/>
            <person name="Grigoriev I.V."/>
            <person name="Henrissat B."/>
            <person name="Lindahl B."/>
            <person name="Martin F."/>
        </authorList>
    </citation>
    <scope>NUCLEOTIDE SEQUENCE</scope>
    <source>
        <strain evidence="1">JB14</strain>
    </source>
</reference>
<organism evidence="1 2">
    <name type="scientific">Gymnopus androsaceus JB14</name>
    <dbReference type="NCBI Taxonomy" id="1447944"/>
    <lineage>
        <taxon>Eukaryota</taxon>
        <taxon>Fungi</taxon>
        <taxon>Dikarya</taxon>
        <taxon>Basidiomycota</taxon>
        <taxon>Agaricomycotina</taxon>
        <taxon>Agaricomycetes</taxon>
        <taxon>Agaricomycetidae</taxon>
        <taxon>Agaricales</taxon>
        <taxon>Marasmiineae</taxon>
        <taxon>Omphalotaceae</taxon>
        <taxon>Gymnopus</taxon>
    </lineage>
</organism>
<dbReference type="AlphaFoldDB" id="A0A6A4H6D9"/>
<dbReference type="Proteomes" id="UP000799118">
    <property type="component" value="Unassembled WGS sequence"/>
</dbReference>
<keyword evidence="2" id="KW-1185">Reference proteome</keyword>
<proteinExistence type="predicted"/>
<accession>A0A6A4H6D9</accession>
<name>A0A6A4H6D9_9AGAR</name>
<protein>
    <submittedName>
        <fullName evidence="1">Uncharacterized protein</fullName>
    </submittedName>
</protein>
<evidence type="ECO:0000313" key="2">
    <source>
        <dbReference type="Proteomes" id="UP000799118"/>
    </source>
</evidence>
<gene>
    <name evidence="1" type="ORF">BT96DRAFT_226398</name>
</gene>
<evidence type="ECO:0000313" key="1">
    <source>
        <dbReference type="EMBL" id="KAE9393356.1"/>
    </source>
</evidence>
<sequence>MLHSRFTSTGSFHCNIGFCTIEVPGGDSKLSCAPFAFDTHQFVPPQHRILYNRGTGRRLEVISPPTRSAAIFLFWVSIKREFMLVSSYSFIFFLGAPKTPDGHLLDASFAFYIHQFFLSLWTMSSFW</sequence>